<comment type="catalytic activity">
    <reaction evidence="20">
        <text>(15S)-hydroxy-(5Z,8Z,11Z,13E)-eicosatetraenoate + NAD(+) = 15-oxo-(5Z,8Z,11Z,13E)-eicosatetraenoate + NADH + H(+)</text>
        <dbReference type="Rhea" id="RHEA:23260"/>
        <dbReference type="ChEBI" id="CHEBI:15378"/>
        <dbReference type="ChEBI" id="CHEBI:57409"/>
        <dbReference type="ChEBI" id="CHEBI:57410"/>
        <dbReference type="ChEBI" id="CHEBI:57540"/>
        <dbReference type="ChEBI" id="CHEBI:57945"/>
        <dbReference type="EC" id="1.1.1.232"/>
    </reaction>
    <physiologicalReaction direction="left-to-right" evidence="20">
        <dbReference type="Rhea" id="RHEA:23261"/>
    </physiologicalReaction>
</comment>
<evidence type="ECO:0000256" key="22">
    <source>
        <dbReference type="RuleBase" id="RU000363"/>
    </source>
</evidence>
<name>A0AAQ4D811_AMBAM</name>
<evidence type="ECO:0000256" key="14">
    <source>
        <dbReference type="ARBA" id="ARBA00048170"/>
    </source>
</evidence>
<comment type="catalytic activity">
    <reaction evidence="16">
        <text>lipoxin A4 + NAD(+) = 15-oxo-(5S,6R)-dihydroxy-(7E,9E,11Z,13E)-eicosatetraenoate + NADH + H(+)</text>
        <dbReference type="Rhea" id="RHEA:41572"/>
        <dbReference type="ChEBI" id="CHEBI:15378"/>
        <dbReference type="ChEBI" id="CHEBI:57540"/>
        <dbReference type="ChEBI" id="CHEBI:57945"/>
        <dbReference type="ChEBI" id="CHEBI:67026"/>
        <dbReference type="ChEBI" id="CHEBI:78311"/>
    </reaction>
    <physiologicalReaction direction="left-to-right" evidence="16">
        <dbReference type="Rhea" id="RHEA:41573"/>
    </physiologicalReaction>
</comment>
<evidence type="ECO:0000256" key="3">
    <source>
        <dbReference type="ARBA" id="ARBA00038968"/>
    </source>
</evidence>
<evidence type="ECO:0000256" key="15">
    <source>
        <dbReference type="ARBA" id="ARBA00048393"/>
    </source>
</evidence>
<dbReference type="InterPro" id="IPR020904">
    <property type="entry name" value="Sc_DH/Rdtase_CS"/>
</dbReference>
<evidence type="ECO:0000256" key="1">
    <source>
        <dbReference type="ARBA" id="ARBA00006484"/>
    </source>
</evidence>
<keyword evidence="2" id="KW-0560">Oxidoreductase</keyword>
<keyword evidence="24" id="KW-1185">Reference proteome</keyword>
<accession>A0AAQ4D811</accession>
<evidence type="ECO:0000313" key="23">
    <source>
        <dbReference type="EMBL" id="KAK8758601.1"/>
    </source>
</evidence>
<reference evidence="23 24" key="1">
    <citation type="journal article" date="2023" name="Arcadia Sci">
        <title>De novo assembly of a long-read Amblyomma americanum tick genome.</title>
        <authorList>
            <person name="Chou S."/>
            <person name="Poskanzer K.E."/>
            <person name="Rollins M."/>
            <person name="Thuy-Boun P.S."/>
        </authorList>
    </citation>
    <scope>NUCLEOTIDE SEQUENCE [LARGE SCALE GENOMIC DNA]</scope>
    <source>
        <strain evidence="23">F_SG_1</strain>
        <tissue evidence="23">Salivary glands</tissue>
    </source>
</reference>
<gene>
    <name evidence="23" type="ORF">V5799_003765</name>
</gene>
<dbReference type="PANTHER" id="PTHR44229:SF4">
    <property type="entry name" value="15-HYDROXYPROSTAGLANDIN DEHYDROGENASE [NAD(+)]"/>
    <property type="match status" value="1"/>
</dbReference>
<comment type="catalytic activity">
    <reaction evidence="11">
        <text>14-hydroxy-(4Z,7Z,10Z,12E,16Z,19Z)-docosahexaenoate + NAD(+) = 14-oxo-(4Z,7Z,10Z,12E,16Z,19Z)-docosahexaenoate + NADH + H(+)</text>
        <dbReference type="Rhea" id="RHEA:48952"/>
        <dbReference type="ChEBI" id="CHEBI:15378"/>
        <dbReference type="ChEBI" id="CHEBI:57540"/>
        <dbReference type="ChEBI" id="CHEBI:57945"/>
        <dbReference type="ChEBI" id="CHEBI:90866"/>
        <dbReference type="ChEBI" id="CHEBI:90867"/>
    </reaction>
    <physiologicalReaction direction="left-to-right" evidence="11">
        <dbReference type="Rhea" id="RHEA:48953"/>
    </physiologicalReaction>
</comment>
<evidence type="ECO:0000256" key="12">
    <source>
        <dbReference type="ARBA" id="ARBA00048140"/>
    </source>
</evidence>
<comment type="catalytic activity">
    <reaction evidence="9">
        <text>prostaglandin E1 + NAD(+) = 15-oxoprostaglandin E1 + NADH + H(+)</text>
        <dbReference type="Rhea" id="RHEA:16477"/>
        <dbReference type="ChEBI" id="CHEBI:15378"/>
        <dbReference type="ChEBI" id="CHEBI:57397"/>
        <dbReference type="ChEBI" id="CHEBI:57401"/>
        <dbReference type="ChEBI" id="CHEBI:57540"/>
        <dbReference type="ChEBI" id="CHEBI:57945"/>
    </reaction>
    <physiologicalReaction direction="left-to-right" evidence="9">
        <dbReference type="Rhea" id="RHEA:16478"/>
    </physiologicalReaction>
</comment>
<evidence type="ECO:0000256" key="6">
    <source>
        <dbReference type="ARBA" id="ARBA00041812"/>
    </source>
</evidence>
<evidence type="ECO:0000256" key="4">
    <source>
        <dbReference type="ARBA" id="ARBA00039060"/>
    </source>
</evidence>
<evidence type="ECO:0000256" key="13">
    <source>
        <dbReference type="ARBA" id="ARBA00048144"/>
    </source>
</evidence>
<dbReference type="SUPFAM" id="SSF51735">
    <property type="entry name" value="NAD(P)-binding Rossmann-fold domains"/>
    <property type="match status" value="1"/>
</dbReference>
<evidence type="ECO:0000313" key="24">
    <source>
        <dbReference type="Proteomes" id="UP001321473"/>
    </source>
</evidence>
<comment type="caution">
    <text evidence="23">The sequence shown here is derived from an EMBL/GenBank/DDBJ whole genome shotgun (WGS) entry which is preliminary data.</text>
</comment>
<evidence type="ECO:0000256" key="20">
    <source>
        <dbReference type="ARBA" id="ARBA00049151"/>
    </source>
</evidence>
<comment type="catalytic activity">
    <reaction evidence="13">
        <text>(11R)-hydroxy-(5Z,8Z,12E,14Z)-eicosatetraenoate + NAD(+) = 11-oxo-(5Z,8Z,12E,14Z)-eicosatetraenoate + NADH + H(+)</text>
        <dbReference type="Rhea" id="RHEA:48640"/>
        <dbReference type="ChEBI" id="CHEBI:15378"/>
        <dbReference type="ChEBI" id="CHEBI:57540"/>
        <dbReference type="ChEBI" id="CHEBI:57945"/>
        <dbReference type="ChEBI" id="CHEBI:78836"/>
        <dbReference type="ChEBI" id="CHEBI:90697"/>
    </reaction>
    <physiologicalReaction direction="left-to-right" evidence="13">
        <dbReference type="Rhea" id="RHEA:48641"/>
    </physiologicalReaction>
</comment>
<sequence>MSDLLDGKVALVTGGAMGLGKAITEQLLEQGSKVAFADLNESVGIRTEDCLKSKFPGDRLMFIKCDITDDGAFEDCFVRVKKKFGRLDIVVNNAGLAGEERWRRVFEINTMAVYFGTLLALKYMGKDRGGEGGHVINIASIAGLVACPAIPAYNASKYGVIGLTRAFGSDLYYSRTGVKVSCLCPEPIETDMWRGISSFCREIEVSTPYISENYSRGLQKPENVAKGVTKLIQDGINGAALLALYDEELVYHEFANVR</sequence>
<dbReference type="PRINTS" id="PR00080">
    <property type="entry name" value="SDRFAMILY"/>
</dbReference>
<dbReference type="EMBL" id="JARKHS020033941">
    <property type="protein sequence ID" value="KAK8758601.1"/>
    <property type="molecule type" value="Genomic_DNA"/>
</dbReference>
<dbReference type="PROSITE" id="PS00061">
    <property type="entry name" value="ADH_SHORT"/>
    <property type="match status" value="1"/>
</dbReference>
<comment type="catalytic activity">
    <reaction evidence="17">
        <text>prostaglandin A1 + NAD(+) = 15-oxo-prostaglandin A1 + NADH + H(+)</text>
        <dbReference type="Rhea" id="RHEA:41263"/>
        <dbReference type="ChEBI" id="CHEBI:15378"/>
        <dbReference type="ChEBI" id="CHEBI:57398"/>
        <dbReference type="ChEBI" id="CHEBI:57540"/>
        <dbReference type="ChEBI" id="CHEBI:57945"/>
        <dbReference type="ChEBI" id="CHEBI:85072"/>
    </reaction>
    <physiologicalReaction direction="left-to-right" evidence="17">
        <dbReference type="Rhea" id="RHEA:41264"/>
    </physiologicalReaction>
</comment>
<comment type="catalytic activity">
    <reaction evidence="18">
        <text>prostaglandin E2 + NAD(+) = 15-oxoprostaglandin E2 + NADH + H(+)</text>
        <dbReference type="Rhea" id="RHEA:11876"/>
        <dbReference type="ChEBI" id="CHEBI:15378"/>
        <dbReference type="ChEBI" id="CHEBI:57400"/>
        <dbReference type="ChEBI" id="CHEBI:57540"/>
        <dbReference type="ChEBI" id="CHEBI:57945"/>
        <dbReference type="ChEBI" id="CHEBI:606564"/>
        <dbReference type="EC" id="1.1.1.141"/>
    </reaction>
    <physiologicalReaction direction="left-to-right" evidence="18">
        <dbReference type="Rhea" id="RHEA:11877"/>
    </physiologicalReaction>
</comment>
<evidence type="ECO:0000256" key="2">
    <source>
        <dbReference type="ARBA" id="ARBA00023002"/>
    </source>
</evidence>
<dbReference type="GO" id="GO:0016404">
    <property type="term" value="F:15-hydroxyprostaglandin dehydrogenase (NAD+) activity"/>
    <property type="evidence" value="ECO:0007669"/>
    <property type="project" value="UniProtKB-EC"/>
</dbReference>
<comment type="catalytic activity">
    <reaction evidence="10">
        <text>resolvin D1 + NAD(+) = 8-oxoresolvin D1 + NADH + H(+)</text>
        <dbReference type="Rhea" id="RHEA:50124"/>
        <dbReference type="ChEBI" id="CHEBI:15378"/>
        <dbReference type="ChEBI" id="CHEBI:57540"/>
        <dbReference type="ChEBI" id="CHEBI:57945"/>
        <dbReference type="ChEBI" id="CHEBI:132079"/>
        <dbReference type="ChEBI" id="CHEBI:132080"/>
    </reaction>
    <physiologicalReaction direction="left-to-right" evidence="10">
        <dbReference type="Rhea" id="RHEA:50125"/>
    </physiologicalReaction>
</comment>
<comment type="similarity">
    <text evidence="1 22">Belongs to the short-chain dehydrogenases/reductases (SDR) family.</text>
</comment>
<comment type="catalytic activity">
    <reaction evidence="21">
        <text>resolvin E1 + NAD(+) = 18-oxo-resolvin E1 + NADH + H(+)</text>
        <dbReference type="Rhea" id="RHEA:49244"/>
        <dbReference type="ChEBI" id="CHEBI:15378"/>
        <dbReference type="ChEBI" id="CHEBI:57540"/>
        <dbReference type="ChEBI" id="CHEBI:57945"/>
        <dbReference type="ChEBI" id="CHEBI:91000"/>
        <dbReference type="ChEBI" id="CHEBI:91001"/>
    </reaction>
    <physiologicalReaction direction="left-to-right" evidence="21">
        <dbReference type="Rhea" id="RHEA:49245"/>
    </physiologicalReaction>
</comment>
<protein>
    <recommendedName>
        <fullName evidence="5">15-hydroxyprostaglandin dehydrogenase [NAD(+)]</fullName>
        <ecNumber evidence="3">1.1.1.141</ecNumber>
        <ecNumber evidence="4">1.1.1.232</ecNumber>
    </recommendedName>
    <alternativeName>
        <fullName evidence="7">Eicosanoid/docosanoid dehydrogenase [NAD(+)]</fullName>
    </alternativeName>
    <alternativeName>
        <fullName evidence="6">Prostaglandin dehydrogenase 1</fullName>
    </alternativeName>
</protein>
<evidence type="ECO:0000256" key="11">
    <source>
        <dbReference type="ARBA" id="ARBA00048008"/>
    </source>
</evidence>
<evidence type="ECO:0000256" key="9">
    <source>
        <dbReference type="ARBA" id="ARBA00047325"/>
    </source>
</evidence>
<dbReference type="PRINTS" id="PR00081">
    <property type="entry name" value="GDHRDH"/>
</dbReference>
<comment type="catalytic activity">
    <reaction evidence="15">
        <text>resolvin D2 + NAD(+) = 7-oxoresolvin D2 + NADH + H(+)</text>
        <dbReference type="Rhea" id="RHEA:53584"/>
        <dbReference type="ChEBI" id="CHEBI:15378"/>
        <dbReference type="ChEBI" id="CHEBI:57540"/>
        <dbReference type="ChEBI" id="CHEBI:57945"/>
        <dbReference type="ChEBI" id="CHEBI:133367"/>
        <dbReference type="ChEBI" id="CHEBI:137497"/>
    </reaction>
    <physiologicalReaction direction="left-to-right" evidence="15">
        <dbReference type="Rhea" id="RHEA:53585"/>
    </physiologicalReaction>
</comment>
<dbReference type="Proteomes" id="UP001321473">
    <property type="component" value="Unassembled WGS sequence"/>
</dbReference>
<dbReference type="AlphaFoldDB" id="A0AAQ4D811"/>
<dbReference type="PANTHER" id="PTHR44229">
    <property type="entry name" value="15-HYDROXYPROSTAGLANDIN DEHYDROGENASE [NAD(+)]"/>
    <property type="match status" value="1"/>
</dbReference>
<comment type="catalytic activity">
    <reaction evidence="19">
        <text>resolvin D2 + NAD(+) = 16-oxoresolvin D2 + NADH + H(+)</text>
        <dbReference type="Rhea" id="RHEA:53588"/>
        <dbReference type="ChEBI" id="CHEBI:15378"/>
        <dbReference type="ChEBI" id="CHEBI:57540"/>
        <dbReference type="ChEBI" id="CHEBI:57945"/>
        <dbReference type="ChEBI" id="CHEBI:133367"/>
        <dbReference type="ChEBI" id="CHEBI:137498"/>
    </reaction>
    <physiologicalReaction direction="left-to-right" evidence="19">
        <dbReference type="Rhea" id="RHEA:53589"/>
    </physiologicalReaction>
</comment>
<dbReference type="InterPro" id="IPR036291">
    <property type="entry name" value="NAD(P)-bd_dom_sf"/>
</dbReference>
<evidence type="ECO:0000256" key="18">
    <source>
        <dbReference type="ARBA" id="ARBA00048739"/>
    </source>
</evidence>
<dbReference type="EC" id="1.1.1.141" evidence="3"/>
<evidence type="ECO:0000256" key="8">
    <source>
        <dbReference type="ARBA" id="ARBA00045705"/>
    </source>
</evidence>
<proteinExistence type="inferred from homology"/>
<evidence type="ECO:0000256" key="10">
    <source>
        <dbReference type="ARBA" id="ARBA00047672"/>
    </source>
</evidence>
<evidence type="ECO:0000256" key="16">
    <source>
        <dbReference type="ARBA" id="ARBA00048535"/>
    </source>
</evidence>
<comment type="catalytic activity">
    <reaction evidence="12">
        <text>15-oxo-(5S,6R)-dihydroxy-(7E,9E,11Z)-eicosatrienoate + NADH + H(+) = (5S,6R,15S)-trihydroxy-(7E,9E,11Z)-eicosatrienoate + NAD(+)</text>
        <dbReference type="Rhea" id="RHEA:41596"/>
        <dbReference type="ChEBI" id="CHEBI:15378"/>
        <dbReference type="ChEBI" id="CHEBI:57540"/>
        <dbReference type="ChEBI" id="CHEBI:57945"/>
        <dbReference type="ChEBI" id="CHEBI:78325"/>
        <dbReference type="ChEBI" id="CHEBI:78329"/>
    </reaction>
    <physiologicalReaction direction="left-to-right" evidence="12">
        <dbReference type="Rhea" id="RHEA:41597"/>
    </physiologicalReaction>
</comment>
<dbReference type="Pfam" id="PF00106">
    <property type="entry name" value="adh_short"/>
    <property type="match status" value="1"/>
</dbReference>
<dbReference type="Gene3D" id="3.40.50.720">
    <property type="entry name" value="NAD(P)-binding Rossmann-like Domain"/>
    <property type="match status" value="1"/>
</dbReference>
<evidence type="ECO:0000256" key="5">
    <source>
        <dbReference type="ARBA" id="ARBA00040276"/>
    </source>
</evidence>
<dbReference type="EC" id="1.1.1.232" evidence="4"/>
<dbReference type="InterPro" id="IPR002347">
    <property type="entry name" value="SDR_fam"/>
</dbReference>
<organism evidence="23 24">
    <name type="scientific">Amblyomma americanum</name>
    <name type="common">Lone star tick</name>
    <dbReference type="NCBI Taxonomy" id="6943"/>
    <lineage>
        <taxon>Eukaryota</taxon>
        <taxon>Metazoa</taxon>
        <taxon>Ecdysozoa</taxon>
        <taxon>Arthropoda</taxon>
        <taxon>Chelicerata</taxon>
        <taxon>Arachnida</taxon>
        <taxon>Acari</taxon>
        <taxon>Parasitiformes</taxon>
        <taxon>Ixodida</taxon>
        <taxon>Ixodoidea</taxon>
        <taxon>Ixodidae</taxon>
        <taxon>Amblyomminae</taxon>
        <taxon>Amblyomma</taxon>
    </lineage>
</organism>
<comment type="function">
    <text evidence="8">Catalyzes the NAD-dependent dehydrogenation (oxidation) of a broad array of hydroxylated polyunsaturated fatty acids (mainly eicosanoids and docosanoids, including prostaglandins, lipoxins and resolvins), yielding their corresponding keto (oxo) metabolites. Decreases the levels of the pro-proliferative prostaglandins such as prostaglandin E2 (whose activity is increased in cancer because of an increase in the expression of cyclooxygenase 2) and generates oxo-fatty acid products that can profoundly influence cell function by abrogating pro-inflammatory cytokine expression. Converts resolvins E1, D1 and D2 to their oxo products, which represents a mode of resolvin inactivation. Resolvin E1 plays important roles during the resolution phase of acute inflammation, while resolvins D1 and D2 have a unique role in obesity-induced adipose inflammation.</text>
</comment>
<dbReference type="GO" id="GO:0005737">
    <property type="term" value="C:cytoplasm"/>
    <property type="evidence" value="ECO:0007669"/>
    <property type="project" value="TreeGrafter"/>
</dbReference>
<evidence type="ECO:0000256" key="17">
    <source>
        <dbReference type="ARBA" id="ARBA00048611"/>
    </source>
</evidence>
<evidence type="ECO:0000256" key="21">
    <source>
        <dbReference type="ARBA" id="ARBA00049188"/>
    </source>
</evidence>
<dbReference type="GO" id="GO:0047034">
    <property type="term" value="F:15-hydroxyicosatetraenoate dehydrogenase activity"/>
    <property type="evidence" value="ECO:0007669"/>
    <property type="project" value="UniProtKB-EC"/>
</dbReference>
<evidence type="ECO:0000256" key="7">
    <source>
        <dbReference type="ARBA" id="ARBA00042026"/>
    </source>
</evidence>
<comment type="catalytic activity">
    <reaction evidence="14">
        <text>resolvin D1 + NAD(+) = 17-oxoresolvin D1 + NADH + H(+)</text>
        <dbReference type="Rhea" id="RHEA:50128"/>
        <dbReference type="ChEBI" id="CHEBI:15378"/>
        <dbReference type="ChEBI" id="CHEBI:57540"/>
        <dbReference type="ChEBI" id="CHEBI:57945"/>
        <dbReference type="ChEBI" id="CHEBI:132079"/>
        <dbReference type="ChEBI" id="CHEBI:132081"/>
    </reaction>
    <physiologicalReaction direction="left-to-right" evidence="14">
        <dbReference type="Rhea" id="RHEA:50129"/>
    </physiologicalReaction>
</comment>
<evidence type="ECO:0000256" key="19">
    <source>
        <dbReference type="ARBA" id="ARBA00048921"/>
    </source>
</evidence>